<proteinExistence type="predicted"/>
<dbReference type="Proteomes" id="UP000567293">
    <property type="component" value="Unassembled WGS sequence"/>
</dbReference>
<feature type="region of interest" description="Disordered" evidence="1">
    <location>
        <begin position="1"/>
        <end position="103"/>
    </location>
</feature>
<keyword evidence="3" id="KW-1185">Reference proteome</keyword>
<evidence type="ECO:0000313" key="2">
    <source>
        <dbReference type="EMBL" id="MBA0089159.1"/>
    </source>
</evidence>
<dbReference type="AlphaFoldDB" id="A0A7V8T0G0"/>
<feature type="compositionally biased region" description="Basic and acidic residues" evidence="1">
    <location>
        <begin position="1"/>
        <end position="25"/>
    </location>
</feature>
<feature type="compositionally biased region" description="Basic and acidic residues" evidence="1">
    <location>
        <begin position="48"/>
        <end position="72"/>
    </location>
</feature>
<comment type="caution">
    <text evidence="2">The sequence shown here is derived from an EMBL/GenBank/DDBJ whole genome shotgun (WGS) entry which is preliminary data.</text>
</comment>
<reference evidence="2" key="1">
    <citation type="submission" date="2020-06" db="EMBL/GenBank/DDBJ databases">
        <title>Legume-microbial interactions unlock mineral nutrients during tropical forest succession.</title>
        <authorList>
            <person name="Epihov D.Z."/>
        </authorList>
    </citation>
    <scope>NUCLEOTIDE SEQUENCE [LARGE SCALE GENOMIC DNA]</scope>
    <source>
        <strain evidence="2">Pan2503</strain>
    </source>
</reference>
<dbReference type="EMBL" id="JACDQQ010002856">
    <property type="protein sequence ID" value="MBA0089159.1"/>
    <property type="molecule type" value="Genomic_DNA"/>
</dbReference>
<sequence>MRGGVSDDGKLRGNRQIVDRYNESKGKKKKESRRADSERASAIGALASERHPKETGGESGGVRERGGHDEIKQVVAEHGPSTSHHVHRRPDGHPDGKYHSVTHHEDGYIHHADHDTLGEAHAHGANALEDTAHLGDMGREDAEVAGEHEAMESEGSGSSGTRNVGYMS</sequence>
<organism evidence="2 3">
    <name type="scientific">Candidatus Acidiferrum panamense</name>
    <dbReference type="NCBI Taxonomy" id="2741543"/>
    <lineage>
        <taxon>Bacteria</taxon>
        <taxon>Pseudomonadati</taxon>
        <taxon>Acidobacteriota</taxon>
        <taxon>Terriglobia</taxon>
        <taxon>Candidatus Acidiferrales</taxon>
        <taxon>Candidatus Acidiferrum</taxon>
    </lineage>
</organism>
<gene>
    <name evidence="2" type="ORF">HRJ53_29565</name>
</gene>
<feature type="compositionally biased region" description="Basic and acidic residues" evidence="1">
    <location>
        <begin position="135"/>
        <end position="151"/>
    </location>
</feature>
<evidence type="ECO:0000313" key="3">
    <source>
        <dbReference type="Proteomes" id="UP000567293"/>
    </source>
</evidence>
<name>A0A7V8T0G0_9BACT</name>
<feature type="region of interest" description="Disordered" evidence="1">
    <location>
        <begin position="135"/>
        <end position="168"/>
    </location>
</feature>
<protein>
    <submittedName>
        <fullName evidence="2">Uncharacterized protein</fullName>
    </submittedName>
</protein>
<evidence type="ECO:0000256" key="1">
    <source>
        <dbReference type="SAM" id="MobiDB-lite"/>
    </source>
</evidence>
<feature type="compositionally biased region" description="Basic and acidic residues" evidence="1">
    <location>
        <begin position="89"/>
        <end position="103"/>
    </location>
</feature>
<accession>A0A7V8T0G0</accession>